<organism evidence="1 2">
    <name type="scientific">Cucurbitaria berberidis CBS 394.84</name>
    <dbReference type="NCBI Taxonomy" id="1168544"/>
    <lineage>
        <taxon>Eukaryota</taxon>
        <taxon>Fungi</taxon>
        <taxon>Dikarya</taxon>
        <taxon>Ascomycota</taxon>
        <taxon>Pezizomycotina</taxon>
        <taxon>Dothideomycetes</taxon>
        <taxon>Pleosporomycetidae</taxon>
        <taxon>Pleosporales</taxon>
        <taxon>Pleosporineae</taxon>
        <taxon>Cucurbitariaceae</taxon>
        <taxon>Cucurbitaria</taxon>
    </lineage>
</organism>
<sequence>MPIVGSPRTGNTSTLGCSTYLMSLSDVGATTTRIFTDTFPEIPSRPSSLNAPPLTTIYTPPPQCLDRWMLEPPRTIGCGNTEIPPFTVFSVDPSKSIVSDPSYKDCQLYKTPTYSPGICPHGQTIAGVTAFQSNVSTGIHTFWQASCCRRFVNRLCTSLVIILVLIACCQRYDI</sequence>
<dbReference type="OrthoDB" id="4770059at2759"/>
<dbReference type="EMBL" id="ML976618">
    <property type="protein sequence ID" value="KAF1842318.1"/>
    <property type="molecule type" value="Genomic_DNA"/>
</dbReference>
<dbReference type="RefSeq" id="XP_040784881.1">
    <property type="nucleotide sequence ID" value="XM_040934130.1"/>
</dbReference>
<comment type="caution">
    <text evidence="1">The sequence shown here is derived from an EMBL/GenBank/DDBJ whole genome shotgun (WGS) entry which is preliminary data.</text>
</comment>
<gene>
    <name evidence="1" type="ORF">K460DRAFT_370292</name>
</gene>
<dbReference type="GeneID" id="63851381"/>
<reference evidence="1" key="1">
    <citation type="submission" date="2020-01" db="EMBL/GenBank/DDBJ databases">
        <authorList>
            <consortium name="DOE Joint Genome Institute"/>
            <person name="Haridas S."/>
            <person name="Albert R."/>
            <person name="Binder M."/>
            <person name="Bloem J."/>
            <person name="Labutti K."/>
            <person name="Salamov A."/>
            <person name="Andreopoulos B."/>
            <person name="Baker S.E."/>
            <person name="Barry K."/>
            <person name="Bills G."/>
            <person name="Bluhm B.H."/>
            <person name="Cannon C."/>
            <person name="Castanera R."/>
            <person name="Culley D.E."/>
            <person name="Daum C."/>
            <person name="Ezra D."/>
            <person name="Gonzalez J.B."/>
            <person name="Henrissat B."/>
            <person name="Kuo A."/>
            <person name="Liang C."/>
            <person name="Lipzen A."/>
            <person name="Lutzoni F."/>
            <person name="Magnuson J."/>
            <person name="Mondo S."/>
            <person name="Nolan M."/>
            <person name="Ohm R."/>
            <person name="Pangilinan J."/>
            <person name="Park H.-J."/>
            <person name="Ramirez L."/>
            <person name="Alfaro M."/>
            <person name="Sun H."/>
            <person name="Tritt A."/>
            <person name="Yoshinaga Y."/>
            <person name="Zwiers L.-H."/>
            <person name="Turgeon B.G."/>
            <person name="Goodwin S.B."/>
            <person name="Spatafora J.W."/>
            <person name="Crous P.W."/>
            <person name="Grigoriev I.V."/>
        </authorList>
    </citation>
    <scope>NUCLEOTIDE SEQUENCE</scope>
    <source>
        <strain evidence="1">CBS 394.84</strain>
    </source>
</reference>
<dbReference type="AlphaFoldDB" id="A0A9P4L5S7"/>
<proteinExistence type="predicted"/>
<name>A0A9P4L5S7_9PLEO</name>
<dbReference type="Proteomes" id="UP000800039">
    <property type="component" value="Unassembled WGS sequence"/>
</dbReference>
<evidence type="ECO:0000313" key="2">
    <source>
        <dbReference type="Proteomes" id="UP000800039"/>
    </source>
</evidence>
<keyword evidence="2" id="KW-1185">Reference proteome</keyword>
<protein>
    <submittedName>
        <fullName evidence="1">Uncharacterized protein</fullName>
    </submittedName>
</protein>
<evidence type="ECO:0000313" key="1">
    <source>
        <dbReference type="EMBL" id="KAF1842318.1"/>
    </source>
</evidence>
<accession>A0A9P4L5S7</accession>